<evidence type="ECO:0000256" key="5">
    <source>
        <dbReference type="ARBA" id="ARBA00022490"/>
    </source>
</evidence>
<feature type="domain" description="PX" evidence="9">
    <location>
        <begin position="60"/>
        <end position="181"/>
    </location>
</feature>
<dbReference type="PANTHER" id="PTHR45949">
    <property type="entry name" value="SORTING NEXIN-4"/>
    <property type="match status" value="1"/>
</dbReference>
<feature type="region of interest" description="Disordered" evidence="8">
    <location>
        <begin position="1"/>
        <end position="47"/>
    </location>
</feature>
<dbReference type="RefSeq" id="XP_020917849.1">
    <property type="nucleotide sequence ID" value="XM_021062190.2"/>
</dbReference>
<dbReference type="GO" id="GO:0000407">
    <property type="term" value="C:phagophore assembly site"/>
    <property type="evidence" value="ECO:0007669"/>
    <property type="project" value="TreeGrafter"/>
</dbReference>
<dbReference type="Gene3D" id="3.30.1520.10">
    <property type="entry name" value="Phox-like domain"/>
    <property type="match status" value="1"/>
</dbReference>
<dbReference type="OMA" id="WSLHRFI"/>
<organism evidence="10 11">
    <name type="scientific">Exaiptasia diaphana</name>
    <name type="common">Tropical sea anemone</name>
    <name type="synonym">Aiptasia pulchella</name>
    <dbReference type="NCBI Taxonomy" id="2652724"/>
    <lineage>
        <taxon>Eukaryota</taxon>
        <taxon>Metazoa</taxon>
        <taxon>Cnidaria</taxon>
        <taxon>Anthozoa</taxon>
        <taxon>Hexacorallia</taxon>
        <taxon>Actiniaria</taxon>
        <taxon>Aiptasiidae</taxon>
        <taxon>Exaiptasia</taxon>
    </lineage>
</organism>
<evidence type="ECO:0000259" key="9">
    <source>
        <dbReference type="PROSITE" id="PS50195"/>
    </source>
</evidence>
<keyword evidence="7" id="KW-0472">Membrane</keyword>
<dbReference type="AlphaFoldDB" id="A0A913YD03"/>
<dbReference type="GO" id="GO:0000422">
    <property type="term" value="P:autophagy of mitochondrion"/>
    <property type="evidence" value="ECO:0007669"/>
    <property type="project" value="TreeGrafter"/>
</dbReference>
<dbReference type="InterPro" id="IPR027267">
    <property type="entry name" value="AH/BAR_dom_sf"/>
</dbReference>
<dbReference type="SUPFAM" id="SSF64268">
    <property type="entry name" value="PX domain"/>
    <property type="match status" value="1"/>
</dbReference>
<keyword evidence="6" id="KW-0446">Lipid-binding</keyword>
<evidence type="ECO:0000256" key="3">
    <source>
        <dbReference type="ARBA" id="ARBA00010883"/>
    </source>
</evidence>
<accession>A0A913YD03</accession>
<comment type="subcellular location">
    <subcellularLocation>
        <location evidence="2">Cytoplasm</location>
    </subcellularLocation>
    <subcellularLocation>
        <location evidence="1">Endomembrane system</location>
        <topology evidence="1">Peripheral membrane protein</topology>
    </subcellularLocation>
</comment>
<evidence type="ECO:0000313" key="11">
    <source>
        <dbReference type="Proteomes" id="UP000887567"/>
    </source>
</evidence>
<dbReference type="GO" id="GO:0034727">
    <property type="term" value="P:piecemeal microautophagy of the nucleus"/>
    <property type="evidence" value="ECO:0007669"/>
    <property type="project" value="TreeGrafter"/>
</dbReference>
<evidence type="ECO:0000256" key="4">
    <source>
        <dbReference type="ARBA" id="ARBA00022448"/>
    </source>
</evidence>
<dbReference type="CDD" id="cd06860">
    <property type="entry name" value="PX_SNX7_30_like"/>
    <property type="match status" value="1"/>
</dbReference>
<evidence type="ECO:0000256" key="8">
    <source>
        <dbReference type="SAM" id="MobiDB-lite"/>
    </source>
</evidence>
<keyword evidence="4" id="KW-0813">Transport</keyword>
<dbReference type="OrthoDB" id="205639at2759"/>
<dbReference type="GeneID" id="110255133"/>
<dbReference type="SMART" id="SM00312">
    <property type="entry name" value="PX"/>
    <property type="match status" value="1"/>
</dbReference>
<sequence>MDDDQFVSSLDEEEEKETLKNHQNGSAEEGDQLDEHSEFMDQTSSLMSSIKVNDEEESDRHVKDLYVVVSDPEKHAGGYVSYNVNTKTTRGQFDHPEYNVRRRYQDFLWLRQRLQESYQTHIIPPLPEKHSFTKHFDRFSPEFLKAREHSLNKFMQRIADHPVISFNENLHIFLTAKSWELTSVKKSGPGLMSRMGDSMRNMASSWMLKSRDPDFQEMADYTKTFREKMTAMENISDRIAKDRFDLLEDITEFIPIFRLWANSESKLADPLTAMADALEKNSSSLKTLLRAQDPNFMEPLREYVLYTDAIKSALKSRDSVQMEYEVTLEELNRKRAEREELDKPASGGGGGRFSSLFSKDTEQSRQERREKLDANIDELSKLVETGHDRMECANVDLKADIERWHKNKKQDFRELFTDYADRHVAYHDECLKAWQTVLQQLIGQEHEEDNDDHKDE</sequence>
<dbReference type="SUPFAM" id="SSF103657">
    <property type="entry name" value="BAR/IMD domain-like"/>
    <property type="match status" value="1"/>
</dbReference>
<keyword evidence="5" id="KW-0963">Cytoplasm</keyword>
<dbReference type="Proteomes" id="UP000887567">
    <property type="component" value="Unplaced"/>
</dbReference>
<evidence type="ECO:0000256" key="6">
    <source>
        <dbReference type="ARBA" id="ARBA00023121"/>
    </source>
</evidence>
<evidence type="ECO:0000313" key="10">
    <source>
        <dbReference type="EnsemblMetazoa" id="XP_020917849.1"/>
    </source>
</evidence>
<evidence type="ECO:0000256" key="7">
    <source>
        <dbReference type="ARBA" id="ARBA00023136"/>
    </source>
</evidence>
<keyword evidence="11" id="KW-1185">Reference proteome</keyword>
<comment type="similarity">
    <text evidence="3">Belongs to the sorting nexin family.</text>
</comment>
<dbReference type="GO" id="GO:0015031">
    <property type="term" value="P:protein transport"/>
    <property type="evidence" value="ECO:0007669"/>
    <property type="project" value="TreeGrafter"/>
</dbReference>
<dbReference type="GO" id="GO:0061709">
    <property type="term" value="P:reticulophagy"/>
    <property type="evidence" value="ECO:0007669"/>
    <property type="project" value="TreeGrafter"/>
</dbReference>
<reference evidence="10" key="1">
    <citation type="submission" date="2022-11" db="UniProtKB">
        <authorList>
            <consortium name="EnsemblMetazoa"/>
        </authorList>
    </citation>
    <scope>IDENTIFICATION</scope>
</reference>
<dbReference type="PANTHER" id="PTHR45949:SF2">
    <property type="entry name" value="SORTING NEXIN-4"/>
    <property type="match status" value="1"/>
</dbReference>
<evidence type="ECO:0000256" key="2">
    <source>
        <dbReference type="ARBA" id="ARBA00004496"/>
    </source>
</evidence>
<feature type="compositionally biased region" description="Acidic residues" evidence="8">
    <location>
        <begin position="1"/>
        <end position="16"/>
    </location>
</feature>
<dbReference type="Gene3D" id="1.20.1270.60">
    <property type="entry name" value="Arfaptin homology (AH) domain/BAR domain"/>
    <property type="match status" value="1"/>
</dbReference>
<proteinExistence type="inferred from homology"/>
<dbReference type="GO" id="GO:0035091">
    <property type="term" value="F:phosphatidylinositol binding"/>
    <property type="evidence" value="ECO:0007669"/>
    <property type="project" value="InterPro"/>
</dbReference>
<name>A0A913YD03_EXADI</name>
<protein>
    <recommendedName>
        <fullName evidence="9">PX domain-containing protein</fullName>
    </recommendedName>
</protein>
<dbReference type="KEGG" id="epa:110255133"/>
<dbReference type="InterPro" id="IPR001683">
    <property type="entry name" value="PX_dom"/>
</dbReference>
<dbReference type="GO" id="GO:0005769">
    <property type="term" value="C:early endosome"/>
    <property type="evidence" value="ECO:0007669"/>
    <property type="project" value="TreeGrafter"/>
</dbReference>
<dbReference type="Pfam" id="PF00787">
    <property type="entry name" value="PX"/>
    <property type="match status" value="1"/>
</dbReference>
<dbReference type="InterPro" id="IPR036871">
    <property type="entry name" value="PX_dom_sf"/>
</dbReference>
<dbReference type="EnsemblMetazoa" id="XM_021062190.2">
    <property type="protein sequence ID" value="XP_020917849.1"/>
    <property type="gene ID" value="LOC110255133"/>
</dbReference>
<dbReference type="GO" id="GO:0032456">
    <property type="term" value="P:endocytic recycling"/>
    <property type="evidence" value="ECO:0007669"/>
    <property type="project" value="TreeGrafter"/>
</dbReference>
<dbReference type="PROSITE" id="PS50195">
    <property type="entry name" value="PX"/>
    <property type="match status" value="1"/>
</dbReference>
<feature type="compositionally biased region" description="Basic and acidic residues" evidence="8">
    <location>
        <begin position="359"/>
        <end position="373"/>
    </location>
</feature>
<dbReference type="InterPro" id="IPR015404">
    <property type="entry name" value="Vps5_C"/>
</dbReference>
<feature type="region of interest" description="Disordered" evidence="8">
    <location>
        <begin position="335"/>
        <end position="373"/>
    </location>
</feature>
<evidence type="ECO:0000256" key="1">
    <source>
        <dbReference type="ARBA" id="ARBA00004184"/>
    </source>
</evidence>
<dbReference type="Pfam" id="PF09325">
    <property type="entry name" value="Vps5"/>
    <property type="match status" value="1"/>
</dbReference>